<evidence type="ECO:0000313" key="3">
    <source>
        <dbReference type="Proteomes" id="UP000068447"/>
    </source>
</evidence>
<accession>A0A0U3AIZ8</accession>
<evidence type="ECO:0000313" key="2">
    <source>
        <dbReference type="EMBL" id="ALS98705.1"/>
    </source>
</evidence>
<sequence length="831" mass="85727">MKGITQLFAVSSVTVLLSGCWLESDSDTLPTPEPAPAPPPAAADTFVRVTHAVSDAPGVNILAEGEILAGLENVDYQISSPWITLEEGSYSVQVDAILPDQSSTAVIGPVDLDLAGETSYEVLAIGTVETIEPLIIENAVTDVTSGSARVQVVHAAPDAPMVDIYVTAPGDDLSSAQALATLSFTEFTGQTEVAAGDYRIRLTPAGTQDVVYDSGTVSLADGADLMIAATTNVGAGTSPVTLLAADGEGSAKIWDATTGANLRVVHGSPDAPAVDVLVNNADAPIHYQLDGLSYPNATDYLPVPAEDLLVDVVADADNTVVALDDIAVSPETGMSYTAIATNNLADINLALLADDNRSLATAAKVRLIHNSPTAGDVDIYVTATDDISDADPAFADIPYTPDDLANTGYVQLEAGIYYVTITPAGSKDAAIGPLMVDLAAGDVVSAIAMDAVGGGLPLQAVVLDDSVPEPVMLLTTETFSVSLTGAQEVPAVMTDASATATVSLDENNRLFAVSVDTSDVDNVTGVHVHAGDIGMNGPVAFPLTETSENTYTLAPTNLLDNQVSALKDGQWYLNVHTDDNPDGEVRGQILADGISMVTFPLSGSQEIPQVDTMATGSGYATLDVDTLAVKLVAVTSGVEDASMAHIHAGFAGENGPVYVALEQHPDNVNVWMTPAGAMLDEANAAQLLEGGHYVNVHTPANPGGELRGQITPANIEVYGVVANGQQEVPPADTDASGVGAITLNTSTMTIKAILNLSDITPNAGHIHVGDAGENGPVVVALENPEAGLWTLDATLDSDQMALMQASGLYTNFHTDAFPDGEIRGQITLGFE</sequence>
<dbReference type="PROSITE" id="PS50933">
    <property type="entry name" value="CHRD"/>
    <property type="match status" value="2"/>
</dbReference>
<feature type="domain" description="CHRD" evidence="1">
    <location>
        <begin position="714"/>
        <end position="831"/>
    </location>
</feature>
<name>A0A0U3AIZ8_9ALTE</name>
<reference evidence="2 3" key="1">
    <citation type="submission" date="2015-12" db="EMBL/GenBank/DDBJ databases">
        <title>Complete genome of Lacimicrobium alkaliphilum KCTC 32984.</title>
        <authorList>
            <person name="Kim S.-G."/>
            <person name="Lee Y.-J."/>
        </authorList>
    </citation>
    <scope>NUCLEOTIDE SEQUENCE [LARGE SCALE GENOMIC DNA]</scope>
    <source>
        <strain evidence="2 3">YelD216</strain>
    </source>
</reference>
<dbReference type="OrthoDB" id="9783299at2"/>
<dbReference type="AlphaFoldDB" id="A0A0U3AIZ8"/>
<dbReference type="PROSITE" id="PS51257">
    <property type="entry name" value="PROKAR_LIPOPROTEIN"/>
    <property type="match status" value="1"/>
</dbReference>
<dbReference type="InterPro" id="IPR025510">
    <property type="entry name" value="DUF4397"/>
</dbReference>
<gene>
    <name evidence="2" type="ORF">AT746_10770</name>
</gene>
<dbReference type="STRING" id="1526571.AT746_10770"/>
<dbReference type="SMART" id="SM00754">
    <property type="entry name" value="CHRD"/>
    <property type="match status" value="3"/>
</dbReference>
<organism evidence="2 3">
    <name type="scientific">Lacimicrobium alkaliphilum</name>
    <dbReference type="NCBI Taxonomy" id="1526571"/>
    <lineage>
        <taxon>Bacteria</taxon>
        <taxon>Pseudomonadati</taxon>
        <taxon>Pseudomonadota</taxon>
        <taxon>Gammaproteobacteria</taxon>
        <taxon>Alteromonadales</taxon>
        <taxon>Alteromonadaceae</taxon>
        <taxon>Lacimicrobium</taxon>
    </lineage>
</organism>
<protein>
    <recommendedName>
        <fullName evidence="1">CHRD domain-containing protein</fullName>
    </recommendedName>
</protein>
<dbReference type="Pfam" id="PF14344">
    <property type="entry name" value="DUF4397"/>
    <property type="match status" value="2"/>
</dbReference>
<evidence type="ECO:0000259" key="1">
    <source>
        <dbReference type="PROSITE" id="PS50933"/>
    </source>
</evidence>
<dbReference type="Pfam" id="PF07452">
    <property type="entry name" value="CHRD"/>
    <property type="match status" value="3"/>
</dbReference>
<feature type="domain" description="CHRD" evidence="1">
    <location>
        <begin position="475"/>
        <end position="594"/>
    </location>
</feature>
<keyword evidence="3" id="KW-1185">Reference proteome</keyword>
<dbReference type="Proteomes" id="UP000068447">
    <property type="component" value="Chromosome"/>
</dbReference>
<dbReference type="EMBL" id="CP013650">
    <property type="protein sequence ID" value="ALS98705.1"/>
    <property type="molecule type" value="Genomic_DNA"/>
</dbReference>
<dbReference type="RefSeq" id="WP_062480183.1">
    <property type="nucleotide sequence ID" value="NZ_CP013650.1"/>
</dbReference>
<proteinExistence type="predicted"/>
<dbReference type="InterPro" id="IPR010895">
    <property type="entry name" value="CHRD"/>
</dbReference>
<dbReference type="KEGG" id="lal:AT746_10770"/>